<dbReference type="PROSITE" id="PS51318">
    <property type="entry name" value="TAT"/>
    <property type="match status" value="1"/>
</dbReference>
<organism evidence="3 4">
    <name type="scientific">Pigmentiphaga litoralis</name>
    <dbReference type="NCBI Taxonomy" id="516702"/>
    <lineage>
        <taxon>Bacteria</taxon>
        <taxon>Pseudomonadati</taxon>
        <taxon>Pseudomonadota</taxon>
        <taxon>Betaproteobacteria</taxon>
        <taxon>Burkholderiales</taxon>
        <taxon>Alcaligenaceae</taxon>
        <taxon>Pigmentiphaga</taxon>
    </lineage>
</organism>
<dbReference type="Pfam" id="PF03401">
    <property type="entry name" value="TctC"/>
    <property type="match status" value="1"/>
</dbReference>
<comment type="similarity">
    <text evidence="1">Belongs to the UPF0065 (bug) family.</text>
</comment>
<evidence type="ECO:0000256" key="1">
    <source>
        <dbReference type="ARBA" id="ARBA00006987"/>
    </source>
</evidence>
<evidence type="ECO:0000256" key="2">
    <source>
        <dbReference type="SAM" id="SignalP"/>
    </source>
</evidence>
<protein>
    <submittedName>
        <fullName evidence="3">Tripartite-type tricarboxylate transporter receptor subunit TctC</fullName>
    </submittedName>
</protein>
<keyword evidence="3" id="KW-0675">Receptor</keyword>
<name>A0A7Y9LQF2_9BURK</name>
<dbReference type="SUPFAM" id="SSF53850">
    <property type="entry name" value="Periplasmic binding protein-like II"/>
    <property type="match status" value="1"/>
</dbReference>
<dbReference type="PIRSF" id="PIRSF017082">
    <property type="entry name" value="YflP"/>
    <property type="match status" value="1"/>
</dbReference>
<dbReference type="RefSeq" id="WP_179590620.1">
    <property type="nucleotide sequence ID" value="NZ_JACBYR010000003.1"/>
</dbReference>
<comment type="caution">
    <text evidence="3">The sequence shown here is derived from an EMBL/GenBank/DDBJ whole genome shotgun (WGS) entry which is preliminary data.</text>
</comment>
<proteinExistence type="inferred from homology"/>
<feature type="signal peptide" evidence="2">
    <location>
        <begin position="1"/>
        <end position="29"/>
    </location>
</feature>
<dbReference type="PANTHER" id="PTHR42928">
    <property type="entry name" value="TRICARBOXYLATE-BINDING PROTEIN"/>
    <property type="match status" value="1"/>
</dbReference>
<dbReference type="InterPro" id="IPR042100">
    <property type="entry name" value="Bug_dom1"/>
</dbReference>
<keyword evidence="4" id="KW-1185">Reference proteome</keyword>
<dbReference type="EMBL" id="JACBYR010000003">
    <property type="protein sequence ID" value="NYE86008.1"/>
    <property type="molecule type" value="Genomic_DNA"/>
</dbReference>
<dbReference type="InterPro" id="IPR006311">
    <property type="entry name" value="TAT_signal"/>
</dbReference>
<reference evidence="3 4" key="1">
    <citation type="submission" date="2020-07" db="EMBL/GenBank/DDBJ databases">
        <title>Genomic Encyclopedia of Type Strains, Phase IV (KMG-V): Genome sequencing to study the core and pangenomes of soil and plant-associated prokaryotes.</title>
        <authorList>
            <person name="Whitman W."/>
        </authorList>
    </citation>
    <scope>NUCLEOTIDE SEQUENCE [LARGE SCALE GENOMIC DNA]</scope>
    <source>
        <strain evidence="3 4">SAS40</strain>
    </source>
</reference>
<dbReference type="Gene3D" id="3.40.190.150">
    <property type="entry name" value="Bordetella uptake gene, domain 1"/>
    <property type="match status" value="1"/>
</dbReference>
<dbReference type="Gene3D" id="3.40.190.10">
    <property type="entry name" value="Periplasmic binding protein-like II"/>
    <property type="match status" value="1"/>
</dbReference>
<dbReference type="Proteomes" id="UP000542125">
    <property type="component" value="Unassembled WGS sequence"/>
</dbReference>
<keyword evidence="2" id="KW-0732">Signal</keyword>
<dbReference type="InterPro" id="IPR005064">
    <property type="entry name" value="BUG"/>
</dbReference>
<dbReference type="PANTHER" id="PTHR42928:SF5">
    <property type="entry name" value="BLR1237 PROTEIN"/>
    <property type="match status" value="1"/>
</dbReference>
<accession>A0A7Y9LQF2</accession>
<sequence length="342" mass="34780">MTLKTRPARRGFLALAACCAALAATAAVAQPQAASAPAGKSSGAATSYPERPIRLLVGYSAGGGLDAMARLLAPRLSTQLGQQVVVENRAGAAGVIAGDATARAAPDGYTIMLGDSSLLIAQYLQPHLTFDPVKSFTPIASVFTLPLVIVTGNRFPARTPAEFVSALKAAPGKYSFATSGVGTVHHLAFEMLKGQTDTEVTHIPYRGAAQIVPDVISGQVPIGVVSVAAAISQAKAGSLRAVAIMSPVAIAGADIAPLADALPGFDAAPRLFLIAPAGTPATIVDRLSEATGTVMAAPELAQAAAVQGAVPAYLPASAMVNEIPRESAMWGKVIRDRKISAE</sequence>
<gene>
    <name evidence="3" type="ORF">FHW18_005327</name>
</gene>
<feature type="chain" id="PRO_5031100296" evidence="2">
    <location>
        <begin position="30"/>
        <end position="342"/>
    </location>
</feature>
<evidence type="ECO:0000313" key="4">
    <source>
        <dbReference type="Proteomes" id="UP000542125"/>
    </source>
</evidence>
<dbReference type="AlphaFoldDB" id="A0A7Y9LQF2"/>
<evidence type="ECO:0000313" key="3">
    <source>
        <dbReference type="EMBL" id="NYE86008.1"/>
    </source>
</evidence>